<dbReference type="EMBL" id="CM056810">
    <property type="protein sequence ID" value="KAJ8645509.1"/>
    <property type="molecule type" value="Genomic_DNA"/>
</dbReference>
<comment type="caution">
    <text evidence="1">The sequence shown here is derived from an EMBL/GenBank/DDBJ whole genome shotgun (WGS) entry which is preliminary data.</text>
</comment>
<protein>
    <submittedName>
        <fullName evidence="1">Uncharacterized protein</fullName>
    </submittedName>
</protein>
<sequence length="74" mass="8318">MSDPKQAYPYPPPQCPPQAYQPYPAQGYYQGPPVMPPPQYYAPPPPQKKSGFLYGCPCQHIMLFGRAAMEQSLE</sequence>
<keyword evidence="2" id="KW-1185">Reference proteome</keyword>
<evidence type="ECO:0000313" key="1">
    <source>
        <dbReference type="EMBL" id="KAJ8645509.1"/>
    </source>
</evidence>
<dbReference type="Proteomes" id="UP001234297">
    <property type="component" value="Chromosome 2"/>
</dbReference>
<accession>A0ACC2MJJ8</accession>
<evidence type="ECO:0000313" key="2">
    <source>
        <dbReference type="Proteomes" id="UP001234297"/>
    </source>
</evidence>
<name>A0ACC2MJJ8_PERAE</name>
<gene>
    <name evidence="1" type="ORF">MRB53_007257</name>
</gene>
<reference evidence="1 2" key="1">
    <citation type="journal article" date="2022" name="Hortic Res">
        <title>A haplotype resolved chromosomal level avocado genome allows analysis of novel avocado genes.</title>
        <authorList>
            <person name="Nath O."/>
            <person name="Fletcher S.J."/>
            <person name="Hayward A."/>
            <person name="Shaw L.M."/>
            <person name="Masouleh A.K."/>
            <person name="Furtado A."/>
            <person name="Henry R.J."/>
            <person name="Mitter N."/>
        </authorList>
    </citation>
    <scope>NUCLEOTIDE SEQUENCE [LARGE SCALE GENOMIC DNA]</scope>
    <source>
        <strain evidence="2">cv. Hass</strain>
    </source>
</reference>
<organism evidence="1 2">
    <name type="scientific">Persea americana</name>
    <name type="common">Avocado</name>
    <dbReference type="NCBI Taxonomy" id="3435"/>
    <lineage>
        <taxon>Eukaryota</taxon>
        <taxon>Viridiplantae</taxon>
        <taxon>Streptophyta</taxon>
        <taxon>Embryophyta</taxon>
        <taxon>Tracheophyta</taxon>
        <taxon>Spermatophyta</taxon>
        <taxon>Magnoliopsida</taxon>
        <taxon>Magnoliidae</taxon>
        <taxon>Laurales</taxon>
        <taxon>Lauraceae</taxon>
        <taxon>Persea</taxon>
    </lineage>
</organism>
<proteinExistence type="predicted"/>